<keyword evidence="8" id="KW-0966">Cell projection</keyword>
<reference evidence="8 9" key="1">
    <citation type="submission" date="2022-03" db="EMBL/GenBank/DDBJ databases">
        <title>Complete genome analysis of Roseomonas KG 17.1 : a prolific producer of plant growth promoters.</title>
        <authorList>
            <person name="Saadouli I."/>
            <person name="Najjari A."/>
            <person name="Mosbah A."/>
            <person name="Ouzari H.I."/>
        </authorList>
    </citation>
    <scope>NUCLEOTIDE SEQUENCE [LARGE SCALE GENOMIC DNA]</scope>
    <source>
        <strain evidence="8 9">KG17-1</strain>
    </source>
</reference>
<feature type="domain" description="Flagellar basal body rod protein N-terminal" evidence="5">
    <location>
        <begin position="7"/>
        <end position="35"/>
    </location>
</feature>
<dbReference type="Proteomes" id="UP001201985">
    <property type="component" value="Unassembled WGS sequence"/>
</dbReference>
<proteinExistence type="inferred from homology"/>
<dbReference type="NCBIfam" id="TIGR03506">
    <property type="entry name" value="FlgEFG_subfam"/>
    <property type="match status" value="1"/>
</dbReference>
<evidence type="ECO:0000259" key="5">
    <source>
        <dbReference type="Pfam" id="PF00460"/>
    </source>
</evidence>
<dbReference type="InterPro" id="IPR019776">
    <property type="entry name" value="Flagellar_basal_body_rod_CS"/>
</dbReference>
<dbReference type="InterPro" id="IPR001444">
    <property type="entry name" value="Flag_bb_rod_N"/>
</dbReference>
<dbReference type="InterPro" id="IPR012836">
    <property type="entry name" value="FlgF"/>
</dbReference>
<name>A0ABS9W6B5_9PROT</name>
<protein>
    <recommendedName>
        <fullName evidence="4">Flagellar basal-body rod protein FlgF</fullName>
    </recommendedName>
</protein>
<evidence type="ECO:0000313" key="9">
    <source>
        <dbReference type="Proteomes" id="UP001201985"/>
    </source>
</evidence>
<gene>
    <name evidence="8" type="primary">flgF</name>
    <name evidence="8" type="ORF">MON41_13395</name>
</gene>
<evidence type="ECO:0000259" key="6">
    <source>
        <dbReference type="Pfam" id="PF06429"/>
    </source>
</evidence>
<keyword evidence="8" id="KW-0282">Flagellum</keyword>
<feature type="domain" description="Flagellar hook protein FlgE/F/G-like D1" evidence="7">
    <location>
        <begin position="82"/>
        <end position="148"/>
    </location>
</feature>
<comment type="subunit">
    <text evidence="4">The basal body constitutes a major portion of the flagellar organelle and consists of five rings (E,L,P,S, and M) mounted on a central rod. The rod consists of about 26 subunits of FlgG in the distal portion, and FlgB, FlgC and FlgF are thought to build up the proximal portion of the rod with about 6 subunits each.</text>
</comment>
<evidence type="ECO:0000259" key="7">
    <source>
        <dbReference type="Pfam" id="PF22692"/>
    </source>
</evidence>
<evidence type="ECO:0000256" key="3">
    <source>
        <dbReference type="ARBA" id="ARBA00023143"/>
    </source>
</evidence>
<dbReference type="Pfam" id="PF00460">
    <property type="entry name" value="Flg_bb_rod"/>
    <property type="match status" value="1"/>
</dbReference>
<dbReference type="InterPro" id="IPR053967">
    <property type="entry name" value="LlgE_F_G-like_D1"/>
</dbReference>
<keyword evidence="3 4" id="KW-0975">Bacterial flagellum</keyword>
<dbReference type="Pfam" id="PF06429">
    <property type="entry name" value="Flg_bbr_C"/>
    <property type="match status" value="1"/>
</dbReference>
<dbReference type="InterPro" id="IPR020013">
    <property type="entry name" value="Flagellar_FlgE/F/G"/>
</dbReference>
<dbReference type="NCBIfam" id="TIGR02490">
    <property type="entry name" value="flgF"/>
    <property type="match status" value="1"/>
</dbReference>
<dbReference type="PANTHER" id="PTHR30435">
    <property type="entry name" value="FLAGELLAR PROTEIN"/>
    <property type="match status" value="1"/>
</dbReference>
<dbReference type="Pfam" id="PF22692">
    <property type="entry name" value="LlgE_F_G_D1"/>
    <property type="match status" value="1"/>
</dbReference>
<dbReference type="InterPro" id="IPR037925">
    <property type="entry name" value="FlgE/F/G-like"/>
</dbReference>
<evidence type="ECO:0000256" key="4">
    <source>
        <dbReference type="RuleBase" id="RU362116"/>
    </source>
</evidence>
<keyword evidence="9" id="KW-1185">Reference proteome</keyword>
<comment type="subcellular location">
    <subcellularLocation>
        <location evidence="1 4">Bacterial flagellum basal body</location>
    </subcellularLocation>
</comment>
<comment type="caution">
    <text evidence="8">The sequence shown here is derived from an EMBL/GenBank/DDBJ whole genome shotgun (WGS) entry which is preliminary data.</text>
</comment>
<comment type="similarity">
    <text evidence="2 4">Belongs to the flagella basal body rod proteins family.</text>
</comment>
<dbReference type="EMBL" id="JALBUU010000004">
    <property type="protein sequence ID" value="MCI0754751.1"/>
    <property type="molecule type" value="Genomic_DNA"/>
</dbReference>
<sequence length="250" mass="26732">MDSPSIVGLSGQLALRQQMDVTANNLANTNTTGFRGDRTLFQSHVSRLAVPGREIAFVQDRATYLDVRQGSLSTTGNPLDIAIDGEAFLAVERPNGGRGYTRDGRLRVDAGSTLVDASGRAVLDEGGGRMQLPERVTAVEIRGDGTLVATVDGRAEQVGRIGLFRGGDLRAIRKGGDGLLEIPAADVQPVPPNTPGIRMVQGSLEASTVQPVLELTNMTTVQRAYENLQRIVSDDDSRVRKMIDALGRPN</sequence>
<evidence type="ECO:0000256" key="2">
    <source>
        <dbReference type="ARBA" id="ARBA00009677"/>
    </source>
</evidence>
<keyword evidence="8" id="KW-0969">Cilium</keyword>
<evidence type="ECO:0000313" key="8">
    <source>
        <dbReference type="EMBL" id="MCI0754751.1"/>
    </source>
</evidence>
<dbReference type="InterPro" id="IPR010930">
    <property type="entry name" value="Flg_bb/hook_C_dom"/>
</dbReference>
<accession>A0ABS9W6B5</accession>
<dbReference type="SUPFAM" id="SSF117143">
    <property type="entry name" value="Flagellar hook protein flgE"/>
    <property type="match status" value="1"/>
</dbReference>
<dbReference type="PROSITE" id="PS00588">
    <property type="entry name" value="FLAGELLA_BB_ROD"/>
    <property type="match status" value="1"/>
</dbReference>
<dbReference type="PANTHER" id="PTHR30435:SF19">
    <property type="entry name" value="FLAGELLAR BASAL-BODY ROD PROTEIN FLGG"/>
    <property type="match status" value="1"/>
</dbReference>
<dbReference type="RefSeq" id="WP_241793038.1">
    <property type="nucleotide sequence ID" value="NZ_JALBUU010000004.1"/>
</dbReference>
<feature type="domain" description="Flagellar basal-body/hook protein C-terminal" evidence="6">
    <location>
        <begin position="201"/>
        <end position="243"/>
    </location>
</feature>
<organism evidence="8 9">
    <name type="scientific">Teichococcus vastitatis</name>
    <dbReference type="NCBI Taxonomy" id="2307076"/>
    <lineage>
        <taxon>Bacteria</taxon>
        <taxon>Pseudomonadati</taxon>
        <taxon>Pseudomonadota</taxon>
        <taxon>Alphaproteobacteria</taxon>
        <taxon>Acetobacterales</taxon>
        <taxon>Roseomonadaceae</taxon>
        <taxon>Roseomonas</taxon>
    </lineage>
</organism>
<evidence type="ECO:0000256" key="1">
    <source>
        <dbReference type="ARBA" id="ARBA00004117"/>
    </source>
</evidence>